<dbReference type="AlphaFoldDB" id="A0A455SGE8"/>
<dbReference type="EMBL" id="AP019376">
    <property type="protein sequence ID" value="BBH86401.1"/>
    <property type="molecule type" value="Genomic_DNA"/>
</dbReference>
<name>A0A455SGE8_9CHLR</name>
<protein>
    <submittedName>
        <fullName evidence="1">Uncharacterized protein</fullName>
    </submittedName>
</protein>
<proteinExistence type="predicted"/>
<reference evidence="1" key="1">
    <citation type="submission" date="2018-12" db="EMBL/GenBank/DDBJ databases">
        <title>Novel natural products biosynthetic potential of the class Ktedonobacteria.</title>
        <authorList>
            <person name="Zheng Y."/>
            <person name="Saitou A."/>
            <person name="Wang C.M."/>
            <person name="Toyoda A."/>
            <person name="Minakuchi Y."/>
            <person name="Sekiguchi Y."/>
            <person name="Ueda K."/>
            <person name="Takano H."/>
            <person name="Sakai Y."/>
            <person name="Yokota A."/>
            <person name="Yabe S."/>
        </authorList>
    </citation>
    <scope>NUCLEOTIDE SEQUENCE</scope>
    <source>
        <strain evidence="1">COM3</strain>
    </source>
</reference>
<accession>A0A455SGE8</accession>
<sequence>MVSTWRNRFAHPPPDVQAWLTHLRYEFSASTLSLQALQYNDIVLWLQHLHHDPVEEAEIEPLAQWLFKKTQGQPLYISEMLKLLFHRQLLRAYPATDGTWSIDSTLSESKIAQWSRMIPAKIEDTIRMRLATGTWPPYLALRAKHRDPELAGMPVLVPATLISRILREEEVFIAPEQPQRLPRPHHTGRPIFNGILHLVKSSKNSSR</sequence>
<gene>
    <name evidence="1" type="ORF">KTC_11520</name>
</gene>
<organism evidence="1">
    <name type="scientific">Thermosporothrix sp. COM3</name>
    <dbReference type="NCBI Taxonomy" id="2490863"/>
    <lineage>
        <taxon>Bacteria</taxon>
        <taxon>Bacillati</taxon>
        <taxon>Chloroflexota</taxon>
        <taxon>Ktedonobacteria</taxon>
        <taxon>Ktedonobacterales</taxon>
        <taxon>Thermosporotrichaceae</taxon>
        <taxon>Thermosporothrix</taxon>
    </lineage>
</organism>
<evidence type="ECO:0000313" key="1">
    <source>
        <dbReference type="EMBL" id="BBH86401.1"/>
    </source>
</evidence>